<dbReference type="AlphaFoldDB" id="A0AAW4YUN9"/>
<evidence type="ECO:0000256" key="2">
    <source>
        <dbReference type="ARBA" id="ARBA00022989"/>
    </source>
</evidence>
<evidence type="ECO:0000256" key="3">
    <source>
        <dbReference type="ARBA" id="ARBA00023136"/>
    </source>
</evidence>
<dbReference type="PANTHER" id="PTHR23521:SF3">
    <property type="entry name" value="MFS TRANSPORTER"/>
    <property type="match status" value="1"/>
</dbReference>
<feature type="transmembrane region" description="Helical" evidence="4">
    <location>
        <begin position="37"/>
        <end position="61"/>
    </location>
</feature>
<dbReference type="CDD" id="cd17477">
    <property type="entry name" value="MFS_YcaD_like"/>
    <property type="match status" value="1"/>
</dbReference>
<dbReference type="InterPro" id="IPR047200">
    <property type="entry name" value="MFS_YcaD-like"/>
</dbReference>
<accession>A0AAW4YUN9</accession>
<feature type="transmembrane region" description="Helical" evidence="4">
    <location>
        <begin position="196"/>
        <end position="218"/>
    </location>
</feature>
<dbReference type="GO" id="GO:0005886">
    <property type="term" value="C:plasma membrane"/>
    <property type="evidence" value="ECO:0007669"/>
    <property type="project" value="TreeGrafter"/>
</dbReference>
<feature type="transmembrane region" description="Helical" evidence="4">
    <location>
        <begin position="230"/>
        <end position="253"/>
    </location>
</feature>
<evidence type="ECO:0000256" key="4">
    <source>
        <dbReference type="SAM" id="Phobius"/>
    </source>
</evidence>
<comment type="caution">
    <text evidence="6">The sequence shown here is derived from an EMBL/GenBank/DDBJ whole genome shotgun (WGS) entry which is preliminary data.</text>
</comment>
<proteinExistence type="predicted"/>
<dbReference type="SUPFAM" id="SSF103473">
    <property type="entry name" value="MFS general substrate transporter"/>
    <property type="match status" value="1"/>
</dbReference>
<evidence type="ECO:0000313" key="7">
    <source>
        <dbReference type="Proteomes" id="UP001320178"/>
    </source>
</evidence>
<dbReference type="PROSITE" id="PS50850">
    <property type="entry name" value="MFS"/>
    <property type="match status" value="1"/>
</dbReference>
<feature type="transmembrane region" description="Helical" evidence="4">
    <location>
        <begin position="73"/>
        <end position="92"/>
    </location>
</feature>
<sequence>MLAMLQPVRSILWSVALLLLGNGLINTLLTLRGTDEGFSSTMVGVIMSAYFIGFTCGTWVSSRLIRRAGHIRTFAFCAALCASGALLHIIFVDPWVWIVLRFFYGLAFVTLMTVIESWLNGQAASHERGRVFATYMLVNLGAIAAAQQILRLDTPGGFLLFAVTAILISWALLPITMTRRQQPTVPEDAKSSLKALIGFAPLSVTASVLSGLAMGAFWGMAPLYARQLGWSAGDVGTLMSVTILGGALLQLPIGRFSDKHDRSRVLTWVVIAAAALAALMPFAPNQVALLGLFFLWGGFSFAIYPLAVAQLIDQLHPEEVVSASADMLVTQGAGSALAPIVAGALMGVLGPQALPLYIAAVLAVLGAYALYRRRHVSDLVYGHPAHFEPMTQTSPLALEMIFDDSQPDLFDDPSFYEEQERQRLIEAYRQRE</sequence>
<keyword evidence="1 4" id="KW-0812">Transmembrane</keyword>
<feature type="transmembrane region" description="Helical" evidence="4">
    <location>
        <begin position="156"/>
        <end position="175"/>
    </location>
</feature>
<reference evidence="6" key="2">
    <citation type="journal article" date="2021" name="Front. Microbiol.">
        <title>Aerobic Denitrification and Heterotrophic Sulfur Oxidation in the Genus Halomonas Revealed by Six Novel Species Characterizations and Genome-Based Analysis.</title>
        <authorList>
            <person name="Wang L."/>
            <person name="Shao Z."/>
        </authorList>
    </citation>
    <scope>NUCLEOTIDE SEQUENCE</scope>
    <source>
        <strain evidence="6">MCCC 1A05776</strain>
    </source>
</reference>
<dbReference type="RefSeq" id="WP_234239375.1">
    <property type="nucleotide sequence ID" value="NZ_JABFTS010000003.1"/>
</dbReference>
<dbReference type="InterPro" id="IPR011701">
    <property type="entry name" value="MFS"/>
</dbReference>
<dbReference type="GO" id="GO:0022857">
    <property type="term" value="F:transmembrane transporter activity"/>
    <property type="evidence" value="ECO:0007669"/>
    <property type="project" value="InterPro"/>
</dbReference>
<feature type="transmembrane region" description="Helical" evidence="4">
    <location>
        <begin position="354"/>
        <end position="371"/>
    </location>
</feature>
<feature type="transmembrane region" description="Helical" evidence="4">
    <location>
        <begin position="289"/>
        <end position="307"/>
    </location>
</feature>
<keyword evidence="2 4" id="KW-1133">Transmembrane helix</keyword>
<feature type="transmembrane region" description="Helical" evidence="4">
    <location>
        <begin position="265"/>
        <end position="283"/>
    </location>
</feature>
<gene>
    <name evidence="6" type="ORF">HOP61_10485</name>
</gene>
<evidence type="ECO:0000313" key="6">
    <source>
        <dbReference type="EMBL" id="MCE8051721.1"/>
    </source>
</evidence>
<feature type="domain" description="Major facilitator superfamily (MFS) profile" evidence="5">
    <location>
        <begin position="199"/>
        <end position="432"/>
    </location>
</feature>
<dbReference type="PANTHER" id="PTHR23521">
    <property type="entry name" value="TRANSPORTER MFS SUPERFAMILY"/>
    <property type="match status" value="1"/>
</dbReference>
<name>A0AAW4YUN9_9GAMM</name>
<dbReference type="InterPro" id="IPR036259">
    <property type="entry name" value="MFS_trans_sf"/>
</dbReference>
<dbReference type="Gene3D" id="1.20.1250.20">
    <property type="entry name" value="MFS general substrate transporter like domains"/>
    <property type="match status" value="2"/>
</dbReference>
<evidence type="ECO:0000259" key="5">
    <source>
        <dbReference type="PROSITE" id="PS50850"/>
    </source>
</evidence>
<keyword evidence="3 4" id="KW-0472">Membrane</keyword>
<feature type="transmembrane region" description="Helical" evidence="4">
    <location>
        <begin position="328"/>
        <end position="348"/>
    </location>
</feature>
<reference evidence="6" key="1">
    <citation type="submission" date="2020-05" db="EMBL/GenBank/DDBJ databases">
        <authorList>
            <person name="Wang L."/>
            <person name="Shao Z."/>
        </authorList>
    </citation>
    <scope>NUCLEOTIDE SEQUENCE</scope>
    <source>
        <strain evidence="6">MCCC 1A05776</strain>
    </source>
</reference>
<feature type="transmembrane region" description="Helical" evidence="4">
    <location>
        <begin position="131"/>
        <end position="150"/>
    </location>
</feature>
<dbReference type="EMBL" id="JABFTS010000003">
    <property type="protein sequence ID" value="MCE8051721.1"/>
    <property type="molecule type" value="Genomic_DNA"/>
</dbReference>
<evidence type="ECO:0000256" key="1">
    <source>
        <dbReference type="ARBA" id="ARBA00022692"/>
    </source>
</evidence>
<organism evidence="6 7">
    <name type="scientific">Billgrantia desiderata</name>
    <dbReference type="NCBI Taxonomy" id="52021"/>
    <lineage>
        <taxon>Bacteria</taxon>
        <taxon>Pseudomonadati</taxon>
        <taxon>Pseudomonadota</taxon>
        <taxon>Gammaproteobacteria</taxon>
        <taxon>Oceanospirillales</taxon>
        <taxon>Halomonadaceae</taxon>
        <taxon>Billgrantia</taxon>
    </lineage>
</organism>
<dbReference type="InterPro" id="IPR020846">
    <property type="entry name" value="MFS_dom"/>
</dbReference>
<feature type="transmembrane region" description="Helical" evidence="4">
    <location>
        <begin position="98"/>
        <end position="119"/>
    </location>
</feature>
<feature type="transmembrane region" description="Helical" evidence="4">
    <location>
        <begin position="12"/>
        <end position="31"/>
    </location>
</feature>
<dbReference type="Proteomes" id="UP001320178">
    <property type="component" value="Unassembled WGS sequence"/>
</dbReference>
<dbReference type="Pfam" id="PF07690">
    <property type="entry name" value="MFS_1"/>
    <property type="match status" value="2"/>
</dbReference>
<protein>
    <submittedName>
        <fullName evidence="6">MFS transporter</fullName>
    </submittedName>
</protein>